<evidence type="ECO:0000256" key="2">
    <source>
        <dbReference type="ARBA" id="ARBA00040976"/>
    </source>
</evidence>
<dbReference type="PANTHER" id="PTHR46066:SF2">
    <property type="entry name" value="CHITINASE DOMAIN-CONTAINING PROTEIN 1"/>
    <property type="match status" value="1"/>
</dbReference>
<dbReference type="PROSITE" id="PS51910">
    <property type="entry name" value="GH18_2"/>
    <property type="match status" value="1"/>
</dbReference>
<dbReference type="InterPro" id="IPR017853">
    <property type="entry name" value="GH"/>
</dbReference>
<name>A0A085NII5_9BILA</name>
<dbReference type="PANTHER" id="PTHR46066">
    <property type="entry name" value="CHITINASE DOMAIN-CONTAINING PROTEIN 1 FAMILY MEMBER"/>
    <property type="match status" value="1"/>
</dbReference>
<dbReference type="OrthoDB" id="10254444at2759"/>
<reference evidence="3" key="1">
    <citation type="journal article" date="2014" name="Nat. Genet.">
        <title>Genome and transcriptome of the porcine whipworm Trichuris suis.</title>
        <authorList>
            <person name="Jex A.R."/>
            <person name="Nejsum P."/>
            <person name="Schwarz E.M."/>
            <person name="Hu L."/>
            <person name="Young N.D."/>
            <person name="Hall R.S."/>
            <person name="Korhonen P.K."/>
            <person name="Liao S."/>
            <person name="Thamsborg S."/>
            <person name="Xia J."/>
            <person name="Xu P."/>
            <person name="Wang S."/>
            <person name="Scheerlinck J.P."/>
            <person name="Hofmann A."/>
            <person name="Sternberg P.W."/>
            <person name="Wang J."/>
            <person name="Gasser R.B."/>
        </authorList>
    </citation>
    <scope>NUCLEOTIDE SEQUENCE [LARGE SCALE GENOMIC DNA]</scope>
    <source>
        <strain evidence="3">DCEP-RM93F</strain>
    </source>
</reference>
<dbReference type="Gene3D" id="3.10.50.10">
    <property type="match status" value="1"/>
</dbReference>
<dbReference type="SMART" id="SM00636">
    <property type="entry name" value="Glyco_18"/>
    <property type="match status" value="1"/>
</dbReference>
<comment type="similarity">
    <text evidence="1">Belongs to the glycosyl hydrolase 18 family.</text>
</comment>
<feature type="non-terminal residue" evidence="3">
    <location>
        <position position="428"/>
    </location>
</feature>
<evidence type="ECO:0000313" key="3">
    <source>
        <dbReference type="EMBL" id="KFD69281.1"/>
    </source>
</evidence>
<dbReference type="Pfam" id="PF00704">
    <property type="entry name" value="Glyco_hydro_18"/>
    <property type="match status" value="1"/>
</dbReference>
<proteinExistence type="inferred from homology"/>
<accession>A0A085NII5</accession>
<sequence length="428" mass="48163">MCAHVRFTIVHSSSSHRLRAITGINALLLAAVSGRLIRRRLIGAFFENSIRVGRRIRAECFPFADMNERAMFAVLWVLLQLDRLQGDTSYRSILENHDKVISPEAKLFPNPTLAFVTPWNGRGYDVAKLYGSKFSHISPVWFRLIPGDADCQIDGQHDIDRGWLSDVRAANPNVSIVPRFLVEYRDLESAVNFVSNEKVQNKCFRMLTEFVQRNNFDGVVFEVYVQTQPIMKQQKMGKVGLLQTVINLAEHLKAAGKSISLVVPPCNADGDQQSLFNPTDFRWVEPFVDFVVVMTYDYNGRNAAALGPPVAPLPWVRRCMTELAKASPSSSEKLLMGINFYGYLYDADKLSAEAIIGPSYLELLREKEPTIQWDAEAAEHFTYIGQKVVTNYPSLEAVGSKIELAKELGVGVAIWEIGQGLDHFYNLL</sequence>
<organism evidence="3">
    <name type="scientific">Trichuris suis</name>
    <name type="common">pig whipworm</name>
    <dbReference type="NCBI Taxonomy" id="68888"/>
    <lineage>
        <taxon>Eukaryota</taxon>
        <taxon>Metazoa</taxon>
        <taxon>Ecdysozoa</taxon>
        <taxon>Nematoda</taxon>
        <taxon>Enoplea</taxon>
        <taxon>Dorylaimia</taxon>
        <taxon>Trichinellida</taxon>
        <taxon>Trichuridae</taxon>
        <taxon>Trichuris</taxon>
    </lineage>
</organism>
<dbReference type="Proteomes" id="UP000030758">
    <property type="component" value="Unassembled WGS sequence"/>
</dbReference>
<dbReference type="InterPro" id="IPR011583">
    <property type="entry name" value="Chitinase_II/V-like_cat"/>
</dbReference>
<dbReference type="InterPro" id="IPR001223">
    <property type="entry name" value="Glyco_hydro18_cat"/>
</dbReference>
<dbReference type="SUPFAM" id="SSF51445">
    <property type="entry name" value="(Trans)glycosidases"/>
    <property type="match status" value="1"/>
</dbReference>
<dbReference type="GO" id="GO:0012505">
    <property type="term" value="C:endomembrane system"/>
    <property type="evidence" value="ECO:0007669"/>
    <property type="project" value="TreeGrafter"/>
</dbReference>
<evidence type="ECO:0000256" key="1">
    <source>
        <dbReference type="ARBA" id="ARBA00009336"/>
    </source>
</evidence>
<dbReference type="InterPro" id="IPR029070">
    <property type="entry name" value="Chitinase_insertion_sf"/>
</dbReference>
<dbReference type="GO" id="GO:0005975">
    <property type="term" value="P:carbohydrate metabolic process"/>
    <property type="evidence" value="ECO:0007669"/>
    <property type="project" value="InterPro"/>
</dbReference>
<dbReference type="AlphaFoldDB" id="A0A085NII5"/>
<dbReference type="EMBL" id="KL367496">
    <property type="protein sequence ID" value="KFD69281.1"/>
    <property type="molecule type" value="Genomic_DNA"/>
</dbReference>
<dbReference type="Gene3D" id="3.20.20.80">
    <property type="entry name" value="Glycosidases"/>
    <property type="match status" value="1"/>
</dbReference>
<dbReference type="GO" id="GO:0008061">
    <property type="term" value="F:chitin binding"/>
    <property type="evidence" value="ECO:0007669"/>
    <property type="project" value="InterPro"/>
</dbReference>
<gene>
    <name evidence="3" type="ORF">M514_10402</name>
</gene>
<dbReference type="GO" id="GO:0070492">
    <property type="term" value="F:oligosaccharide binding"/>
    <property type="evidence" value="ECO:0007669"/>
    <property type="project" value="TreeGrafter"/>
</dbReference>
<protein>
    <recommendedName>
        <fullName evidence="2">Chitinase domain-containing protein 1</fullName>
    </recommendedName>
</protein>